<keyword evidence="2" id="KW-1185">Reference proteome</keyword>
<protein>
    <recommendedName>
        <fullName evidence="3">Exosporium protein C</fullName>
    </recommendedName>
</protein>
<gene>
    <name evidence="1" type="ORF">BC351_37125</name>
</gene>
<sequence>MANQIESYQAVTVTPVTDGVQIPVPLTPAGVGIAAVSVIVPGTFPNVVELKATVGVRGDTGTGSLLFRIFRDAQVIYYARLGIEAGFEKYYVPTLQAIDVNPPQGSHGYTLSIESLTPGVTATVIGPITMSASVINAI</sequence>
<evidence type="ECO:0000313" key="1">
    <source>
        <dbReference type="EMBL" id="OPH49620.1"/>
    </source>
</evidence>
<dbReference type="RefSeq" id="WP_079418361.1">
    <property type="nucleotide sequence ID" value="NZ_MBTG01000038.1"/>
</dbReference>
<comment type="caution">
    <text evidence="1">The sequence shown here is derived from an EMBL/GenBank/DDBJ whole genome shotgun (WGS) entry which is preliminary data.</text>
</comment>
<dbReference type="AlphaFoldDB" id="A0A1V4HBS1"/>
<dbReference type="EMBL" id="MBTG01000038">
    <property type="protein sequence ID" value="OPH49620.1"/>
    <property type="molecule type" value="Genomic_DNA"/>
</dbReference>
<organism evidence="1 2">
    <name type="scientific">Paenibacillus ferrarius</name>
    <dbReference type="NCBI Taxonomy" id="1469647"/>
    <lineage>
        <taxon>Bacteria</taxon>
        <taxon>Bacillati</taxon>
        <taxon>Bacillota</taxon>
        <taxon>Bacilli</taxon>
        <taxon>Bacillales</taxon>
        <taxon>Paenibacillaceae</taxon>
        <taxon>Paenibacillus</taxon>
    </lineage>
</organism>
<dbReference type="Proteomes" id="UP000190626">
    <property type="component" value="Unassembled WGS sequence"/>
</dbReference>
<reference evidence="2" key="1">
    <citation type="submission" date="2016-07" db="EMBL/GenBank/DDBJ databases">
        <authorList>
            <person name="Florea S."/>
            <person name="Webb J.S."/>
            <person name="Jaromczyk J."/>
            <person name="Schardl C.L."/>
        </authorList>
    </citation>
    <scope>NUCLEOTIDE SEQUENCE [LARGE SCALE GENOMIC DNA]</scope>
    <source>
        <strain evidence="2">CY1</strain>
    </source>
</reference>
<evidence type="ECO:0008006" key="3">
    <source>
        <dbReference type="Google" id="ProtNLM"/>
    </source>
</evidence>
<dbReference type="OrthoDB" id="2922920at2"/>
<evidence type="ECO:0000313" key="2">
    <source>
        <dbReference type="Proteomes" id="UP000190626"/>
    </source>
</evidence>
<proteinExistence type="predicted"/>
<name>A0A1V4HBS1_9BACL</name>
<accession>A0A1V4HBS1</accession>